<dbReference type="EMBL" id="CAXAMN010008680">
    <property type="protein sequence ID" value="CAK9026193.1"/>
    <property type="molecule type" value="Genomic_DNA"/>
</dbReference>
<reference evidence="1 2" key="1">
    <citation type="submission" date="2024-02" db="EMBL/GenBank/DDBJ databases">
        <authorList>
            <person name="Chen Y."/>
            <person name="Shah S."/>
            <person name="Dougan E. K."/>
            <person name="Thang M."/>
            <person name="Chan C."/>
        </authorList>
    </citation>
    <scope>NUCLEOTIDE SEQUENCE [LARGE SCALE GENOMIC DNA]</scope>
</reference>
<keyword evidence="2" id="KW-1185">Reference proteome</keyword>
<organism evidence="1 2">
    <name type="scientific">Durusdinium trenchii</name>
    <dbReference type="NCBI Taxonomy" id="1381693"/>
    <lineage>
        <taxon>Eukaryota</taxon>
        <taxon>Sar</taxon>
        <taxon>Alveolata</taxon>
        <taxon>Dinophyceae</taxon>
        <taxon>Suessiales</taxon>
        <taxon>Symbiodiniaceae</taxon>
        <taxon>Durusdinium</taxon>
    </lineage>
</organism>
<name>A0ABP0KIV5_9DINO</name>
<gene>
    <name evidence="1" type="ORF">CCMP2556_LOCUS16267</name>
</gene>
<accession>A0ABP0KIV5</accession>
<evidence type="ECO:0000313" key="2">
    <source>
        <dbReference type="Proteomes" id="UP001642484"/>
    </source>
</evidence>
<feature type="non-terminal residue" evidence="1">
    <location>
        <position position="1"/>
    </location>
</feature>
<proteinExistence type="predicted"/>
<protein>
    <submittedName>
        <fullName evidence="1">Uncharacterized protein</fullName>
    </submittedName>
</protein>
<comment type="caution">
    <text evidence="1">The sequence shown here is derived from an EMBL/GenBank/DDBJ whole genome shotgun (WGS) entry which is preliminary data.</text>
</comment>
<evidence type="ECO:0000313" key="1">
    <source>
        <dbReference type="EMBL" id="CAK9026193.1"/>
    </source>
</evidence>
<dbReference type="Proteomes" id="UP001642484">
    <property type="component" value="Unassembled WGS sequence"/>
</dbReference>
<sequence length="71" mass="7764">RLTKPATTLFGCTVLGRVRIDGAQDLLVALEPSLVPELEGNDVEMSAEEMRKLKSQPLSKLETGEVILRIS</sequence>